<name>A0ACC7NHQ0_9BURK</name>
<keyword evidence="2" id="KW-1185">Reference proteome</keyword>
<dbReference type="Proteomes" id="UP001629235">
    <property type="component" value="Unassembled WGS sequence"/>
</dbReference>
<sequence>MIGAGTMGSGIAICALDAGLQVTLVEQDAGALTAGRERSLKHYARKLNADDAAERERRLVCTTDWQSLTHAPRTSVKKPIRAWPLLLIPNGTLDPDAVDRSIEPTICVAPAARPRTLISPGRPCGTPYPG</sequence>
<reference evidence="1 2" key="1">
    <citation type="journal article" date="2024" name="Chem. Sci.">
        <title>Discovery of megapolipeptins by genome mining of a Burkholderiales bacteria collection.</title>
        <authorList>
            <person name="Paulo B.S."/>
            <person name="Recchia M.J.J."/>
            <person name="Lee S."/>
            <person name="Fergusson C.H."/>
            <person name="Romanowski S.B."/>
            <person name="Hernandez A."/>
            <person name="Krull N."/>
            <person name="Liu D.Y."/>
            <person name="Cavanagh H."/>
            <person name="Bos A."/>
            <person name="Gray C.A."/>
            <person name="Murphy B.T."/>
            <person name="Linington R.G."/>
            <person name="Eustaquio A.S."/>
        </authorList>
    </citation>
    <scope>NUCLEOTIDE SEQUENCE [LARGE SCALE GENOMIC DNA]</scope>
    <source>
        <strain evidence="1 2">RL18-126-BIB-B</strain>
    </source>
</reference>
<gene>
    <name evidence="1" type="ORF">PQR01_24320</name>
</gene>
<protein>
    <submittedName>
        <fullName evidence="1">3-hydroxyacyl-CoA dehydrogenase NAD-binding domain-containing protein</fullName>
    </submittedName>
</protein>
<dbReference type="EMBL" id="JAQQDW010000057">
    <property type="protein sequence ID" value="MFM0106524.1"/>
    <property type="molecule type" value="Genomic_DNA"/>
</dbReference>
<proteinExistence type="predicted"/>
<evidence type="ECO:0000313" key="1">
    <source>
        <dbReference type="EMBL" id="MFM0106524.1"/>
    </source>
</evidence>
<accession>A0ACC7NHQ0</accession>
<comment type="caution">
    <text evidence="1">The sequence shown here is derived from an EMBL/GenBank/DDBJ whole genome shotgun (WGS) entry which is preliminary data.</text>
</comment>
<organism evidence="1 2">
    <name type="scientific">Paraburkholderia rhynchosiae</name>
    <dbReference type="NCBI Taxonomy" id="487049"/>
    <lineage>
        <taxon>Bacteria</taxon>
        <taxon>Pseudomonadati</taxon>
        <taxon>Pseudomonadota</taxon>
        <taxon>Betaproteobacteria</taxon>
        <taxon>Burkholderiales</taxon>
        <taxon>Burkholderiaceae</taxon>
        <taxon>Paraburkholderia</taxon>
    </lineage>
</organism>
<evidence type="ECO:0000313" key="2">
    <source>
        <dbReference type="Proteomes" id="UP001629235"/>
    </source>
</evidence>